<gene>
    <name evidence="5" type="ORF">ACFQ14_14765</name>
</gene>
<dbReference type="PIRSF" id="PIRSF000097">
    <property type="entry name" value="AKR"/>
    <property type="match status" value="1"/>
</dbReference>
<dbReference type="Proteomes" id="UP001597101">
    <property type="component" value="Unassembled WGS sequence"/>
</dbReference>
<dbReference type="PROSITE" id="PS00063">
    <property type="entry name" value="ALDOKETO_REDUCTASE_3"/>
    <property type="match status" value="1"/>
</dbReference>
<dbReference type="InterPro" id="IPR036812">
    <property type="entry name" value="NAD(P)_OxRdtase_dom_sf"/>
</dbReference>
<evidence type="ECO:0000313" key="5">
    <source>
        <dbReference type="EMBL" id="MFD0917662.1"/>
    </source>
</evidence>
<evidence type="ECO:0000259" key="4">
    <source>
        <dbReference type="Pfam" id="PF00248"/>
    </source>
</evidence>
<dbReference type="PANTHER" id="PTHR43827">
    <property type="entry name" value="2,5-DIKETO-D-GLUCONIC ACID REDUCTASE"/>
    <property type="match status" value="1"/>
</dbReference>
<feature type="domain" description="NADP-dependent oxidoreductase" evidence="4">
    <location>
        <begin position="14"/>
        <end position="257"/>
    </location>
</feature>
<dbReference type="InterPro" id="IPR018170">
    <property type="entry name" value="Aldo/ket_reductase_CS"/>
</dbReference>
<evidence type="ECO:0000256" key="1">
    <source>
        <dbReference type="ARBA" id="ARBA00007905"/>
    </source>
</evidence>
<evidence type="ECO:0000313" key="6">
    <source>
        <dbReference type="Proteomes" id="UP001597101"/>
    </source>
</evidence>
<organism evidence="5 6">
    <name type="scientific">Pseudahrensia aquimaris</name>
    <dbReference type="NCBI Taxonomy" id="744461"/>
    <lineage>
        <taxon>Bacteria</taxon>
        <taxon>Pseudomonadati</taxon>
        <taxon>Pseudomonadota</taxon>
        <taxon>Alphaproteobacteria</taxon>
        <taxon>Hyphomicrobiales</taxon>
        <taxon>Ahrensiaceae</taxon>
        <taxon>Pseudahrensia</taxon>
    </lineage>
</organism>
<keyword evidence="6" id="KW-1185">Reference proteome</keyword>
<dbReference type="InterPro" id="IPR023210">
    <property type="entry name" value="NADP_OxRdtase_dom"/>
</dbReference>
<protein>
    <submittedName>
        <fullName evidence="5">Aldo/keto reductase</fullName>
    </submittedName>
</protein>
<keyword evidence="3" id="KW-0560">Oxidoreductase</keyword>
<sequence length="276" mass="30228">MKILKANGAEIPALGLGTWPMKGEECSSIVEEAIAVGYRHIDTAVMYQNDREVGEGIKASGTDRSELFVTTKVWPTDVVDGTFQNTVRTTLDRLQLDHVDLLLIHWPPKVGAVEQWADLLNEAAANGWTKHIGVSNFTSAQLEAMVKASERPIVCNQFENHPYLDQSILRAACAKHGVALIAYCPLFHGGDLFAEKAVVDAASAHGKSPAQVVLRWHMQFDGAGAIPKTATPSRLPENFDVFNFELSDAEMAAISALSARHERICDFEFSPQWDAA</sequence>
<name>A0ABW3FJ55_9HYPH</name>
<keyword evidence="2" id="KW-0521">NADP</keyword>
<dbReference type="Pfam" id="PF00248">
    <property type="entry name" value="Aldo_ket_red"/>
    <property type="match status" value="1"/>
</dbReference>
<evidence type="ECO:0000256" key="3">
    <source>
        <dbReference type="ARBA" id="ARBA00023002"/>
    </source>
</evidence>
<dbReference type="Gene3D" id="3.20.20.100">
    <property type="entry name" value="NADP-dependent oxidoreductase domain"/>
    <property type="match status" value="1"/>
</dbReference>
<dbReference type="PROSITE" id="PS00062">
    <property type="entry name" value="ALDOKETO_REDUCTASE_2"/>
    <property type="match status" value="1"/>
</dbReference>
<dbReference type="InterPro" id="IPR020471">
    <property type="entry name" value="AKR"/>
</dbReference>
<dbReference type="RefSeq" id="WP_377213517.1">
    <property type="nucleotide sequence ID" value="NZ_JBHTJV010000025.1"/>
</dbReference>
<dbReference type="PRINTS" id="PR00069">
    <property type="entry name" value="ALDKETRDTASE"/>
</dbReference>
<proteinExistence type="inferred from homology"/>
<comment type="similarity">
    <text evidence="1">Belongs to the aldo/keto reductase family.</text>
</comment>
<comment type="caution">
    <text evidence="5">The sequence shown here is derived from an EMBL/GenBank/DDBJ whole genome shotgun (WGS) entry which is preliminary data.</text>
</comment>
<dbReference type="SUPFAM" id="SSF51430">
    <property type="entry name" value="NAD(P)-linked oxidoreductase"/>
    <property type="match status" value="1"/>
</dbReference>
<dbReference type="EMBL" id="JBHTJV010000025">
    <property type="protein sequence ID" value="MFD0917662.1"/>
    <property type="molecule type" value="Genomic_DNA"/>
</dbReference>
<accession>A0ABW3FJ55</accession>
<dbReference type="PANTHER" id="PTHR43827:SF3">
    <property type="entry name" value="NADP-DEPENDENT OXIDOREDUCTASE DOMAIN-CONTAINING PROTEIN"/>
    <property type="match status" value="1"/>
</dbReference>
<evidence type="ECO:0000256" key="2">
    <source>
        <dbReference type="ARBA" id="ARBA00022857"/>
    </source>
</evidence>
<reference evidence="6" key="1">
    <citation type="journal article" date="2019" name="Int. J. Syst. Evol. Microbiol.">
        <title>The Global Catalogue of Microorganisms (GCM) 10K type strain sequencing project: providing services to taxonomists for standard genome sequencing and annotation.</title>
        <authorList>
            <consortium name="The Broad Institute Genomics Platform"/>
            <consortium name="The Broad Institute Genome Sequencing Center for Infectious Disease"/>
            <person name="Wu L."/>
            <person name="Ma J."/>
        </authorList>
    </citation>
    <scope>NUCLEOTIDE SEQUENCE [LARGE SCALE GENOMIC DNA]</scope>
    <source>
        <strain evidence="6">CCUG 60023</strain>
    </source>
</reference>